<dbReference type="InterPro" id="IPR014748">
    <property type="entry name" value="Enoyl-CoA_hydra_C"/>
</dbReference>
<dbReference type="InterPro" id="IPR029045">
    <property type="entry name" value="ClpP/crotonase-like_dom_sf"/>
</dbReference>
<evidence type="ECO:0000256" key="1">
    <source>
        <dbReference type="ARBA" id="ARBA00005254"/>
    </source>
</evidence>
<reference evidence="2 3" key="1">
    <citation type="submission" date="2022-06" db="EMBL/GenBank/DDBJ databases">
        <title>Genomic Encyclopedia of Type Strains, Phase I: the one thousand microbial genomes (KMG-I) project.</title>
        <authorList>
            <person name="Kyrpides N."/>
        </authorList>
    </citation>
    <scope>NUCLEOTIDE SEQUENCE [LARGE SCALE GENOMIC DNA]</scope>
    <source>
        <strain evidence="2 3">DSM 43889</strain>
    </source>
</reference>
<dbReference type="InterPro" id="IPR001753">
    <property type="entry name" value="Enoyl-CoA_hydra/iso"/>
</dbReference>
<dbReference type="PANTHER" id="PTHR42964:SF1">
    <property type="entry name" value="POLYKETIDE BIOSYNTHESIS ENOYL-COA HYDRATASE PKSH-RELATED"/>
    <property type="match status" value="1"/>
</dbReference>
<dbReference type="Pfam" id="PF00378">
    <property type="entry name" value="ECH_1"/>
    <property type="match status" value="1"/>
</dbReference>
<evidence type="ECO:0000313" key="3">
    <source>
        <dbReference type="Proteomes" id="UP000791080"/>
    </source>
</evidence>
<comment type="caution">
    <text evidence="2">The sequence shown here is derived from an EMBL/GenBank/DDBJ whole genome shotgun (WGS) entry which is preliminary data.</text>
</comment>
<dbReference type="Gene3D" id="1.10.12.10">
    <property type="entry name" value="Lyase 2-enoyl-coa Hydratase, Chain A, domain 2"/>
    <property type="match status" value="1"/>
</dbReference>
<name>A0ABT1JNY0_ACTCY</name>
<gene>
    <name evidence="2" type="ORF">G443_004503</name>
</gene>
<dbReference type="CDD" id="cd06558">
    <property type="entry name" value="crotonase-like"/>
    <property type="match status" value="1"/>
</dbReference>
<accession>A0ABT1JNY0</accession>
<dbReference type="Proteomes" id="UP000791080">
    <property type="component" value="Unassembled WGS sequence"/>
</dbReference>
<sequence length="259" mass="27268">MADRLIDYSLRNGVAVLTLDSPHNRNALSTRLRGELRDLLLTVREDEAVRVVLLSHTGPVFCSGMDLKESRGGTADQQGVRELPELMELVASCPKPVVVRAAGPARAGGVGLLASADIVVAASTATFAFTEVRLGLVPAVISVPLLRRMAATAVSELLLTGETFGADRAAALGLVNSAVPEADLDEEVARYLDMLGRGAPGALTATKALLRETTARQVPADYPALLTLSAGHFAGPEGQEGMRAFAEKRPPAWVPTPTR</sequence>
<dbReference type="SUPFAM" id="SSF52096">
    <property type="entry name" value="ClpP/crotonase"/>
    <property type="match status" value="1"/>
</dbReference>
<dbReference type="PANTHER" id="PTHR42964">
    <property type="entry name" value="ENOYL-COA HYDRATASE"/>
    <property type="match status" value="1"/>
</dbReference>
<organism evidence="2 3">
    <name type="scientific">Actinoalloteichus caeruleus DSM 43889</name>
    <dbReference type="NCBI Taxonomy" id="1120930"/>
    <lineage>
        <taxon>Bacteria</taxon>
        <taxon>Bacillati</taxon>
        <taxon>Actinomycetota</taxon>
        <taxon>Actinomycetes</taxon>
        <taxon>Pseudonocardiales</taxon>
        <taxon>Pseudonocardiaceae</taxon>
        <taxon>Actinoalloteichus</taxon>
        <taxon>Actinoalloteichus cyanogriseus</taxon>
    </lineage>
</organism>
<comment type="similarity">
    <text evidence="1">Belongs to the enoyl-CoA hydratase/isomerase family.</text>
</comment>
<protein>
    <submittedName>
        <fullName evidence="2">Methylglutaconyl-CoA hydratase</fullName>
    </submittedName>
</protein>
<dbReference type="InterPro" id="IPR051683">
    <property type="entry name" value="Enoyl-CoA_Hydratase/Isomerase"/>
</dbReference>
<dbReference type="RefSeq" id="WP_026418464.1">
    <property type="nucleotide sequence ID" value="NZ_AUBJ02000001.1"/>
</dbReference>
<dbReference type="Gene3D" id="3.90.226.10">
    <property type="entry name" value="2-enoyl-CoA Hydratase, Chain A, domain 1"/>
    <property type="match status" value="1"/>
</dbReference>
<dbReference type="EMBL" id="AUBJ02000001">
    <property type="protein sequence ID" value="MCP2334233.1"/>
    <property type="molecule type" value="Genomic_DNA"/>
</dbReference>
<proteinExistence type="inferred from homology"/>
<keyword evidence="3" id="KW-1185">Reference proteome</keyword>
<evidence type="ECO:0000313" key="2">
    <source>
        <dbReference type="EMBL" id="MCP2334233.1"/>
    </source>
</evidence>